<keyword evidence="1" id="KW-0614">Plasmid</keyword>
<reference evidence="1 2" key="1">
    <citation type="journal article" date="2011" name="Stand. Genomic Sci.">
        <title>Complete genome sequence of Haliscomenobacter hydrossis type strain (O).</title>
        <authorList>
            <consortium name="US DOE Joint Genome Institute (JGI-PGF)"/>
            <person name="Daligault H."/>
            <person name="Lapidus A."/>
            <person name="Zeytun A."/>
            <person name="Nolan M."/>
            <person name="Lucas S."/>
            <person name="Del Rio T.G."/>
            <person name="Tice H."/>
            <person name="Cheng J.F."/>
            <person name="Tapia R."/>
            <person name="Han C."/>
            <person name="Goodwin L."/>
            <person name="Pitluck S."/>
            <person name="Liolios K."/>
            <person name="Pagani I."/>
            <person name="Ivanova N."/>
            <person name="Huntemann M."/>
            <person name="Mavromatis K."/>
            <person name="Mikhailova N."/>
            <person name="Pati A."/>
            <person name="Chen A."/>
            <person name="Palaniappan K."/>
            <person name="Land M."/>
            <person name="Hauser L."/>
            <person name="Brambilla E.M."/>
            <person name="Rohde M."/>
            <person name="Verbarg S."/>
            <person name="Goker M."/>
            <person name="Bristow J."/>
            <person name="Eisen J.A."/>
            <person name="Markowitz V."/>
            <person name="Hugenholtz P."/>
            <person name="Kyrpides N.C."/>
            <person name="Klenk H.P."/>
            <person name="Woyke T."/>
        </authorList>
    </citation>
    <scope>NUCLEOTIDE SEQUENCE [LARGE SCALE GENOMIC DNA]</scope>
    <source>
        <strain evidence="2">ATCC 27775 / DSM 1100 / LMG 10767 / O</strain>
        <plasmid evidence="2">Plasmid pHALHY01</plasmid>
    </source>
</reference>
<proteinExistence type="predicted"/>
<geneLocation type="plasmid" evidence="1 2">
    <name>pHALHY01</name>
</geneLocation>
<reference key="2">
    <citation type="submission" date="2011-04" db="EMBL/GenBank/DDBJ databases">
        <title>Complete sequence of plasmid 1 of Haliscomenobacter hydrossis DSM 1100.</title>
        <authorList>
            <consortium name="US DOE Joint Genome Institute (JGI-PGF)"/>
            <person name="Lucas S."/>
            <person name="Han J."/>
            <person name="Lapidus A."/>
            <person name="Bruce D."/>
            <person name="Goodwin L."/>
            <person name="Pitluck S."/>
            <person name="Peters L."/>
            <person name="Kyrpides N."/>
            <person name="Mavromatis K."/>
            <person name="Ivanova N."/>
            <person name="Ovchinnikova G."/>
            <person name="Pagani I."/>
            <person name="Daligault H."/>
            <person name="Detter J.C."/>
            <person name="Han C."/>
            <person name="Land M."/>
            <person name="Hauser L."/>
            <person name="Markowitz V."/>
            <person name="Cheng J.-F."/>
            <person name="Hugenholtz P."/>
            <person name="Woyke T."/>
            <person name="Wu D."/>
            <person name="Verbarg S."/>
            <person name="Frueling A."/>
            <person name="Brambilla E."/>
            <person name="Klenk H.-P."/>
            <person name="Eisen J.A."/>
        </authorList>
    </citation>
    <scope>NUCLEOTIDE SEQUENCE</scope>
    <source>
        <strain>DSM 1100</strain>
    </source>
</reference>
<dbReference type="EMBL" id="CP002692">
    <property type="protein sequence ID" value="AEE54453.1"/>
    <property type="molecule type" value="Genomic_DNA"/>
</dbReference>
<dbReference type="OrthoDB" id="7997911at2"/>
<evidence type="ECO:0000313" key="2">
    <source>
        <dbReference type="Proteomes" id="UP000008461"/>
    </source>
</evidence>
<evidence type="ECO:0000313" key="1">
    <source>
        <dbReference type="EMBL" id="AEE54453.1"/>
    </source>
</evidence>
<protein>
    <submittedName>
        <fullName evidence="1">Uncharacterized protein</fullName>
    </submittedName>
</protein>
<dbReference type="KEGG" id="hhy:Halhy_6637"/>
<sequence length="94" mass="10707">MALSRRKQDVDEKMVDALINKGSVTELPATPPVDLKATAKEELVDNSKLIFVQLRIDPQTLQEIDRNVKSRPGKLSRHTWIMEAIAEKLTRIQE</sequence>
<dbReference type="AlphaFoldDB" id="F4L7U5"/>
<dbReference type="Proteomes" id="UP000008461">
    <property type="component" value="Plasmid pHALHY01"/>
</dbReference>
<dbReference type="RefSeq" id="WP_013768970.1">
    <property type="nucleotide sequence ID" value="NC_015511.1"/>
</dbReference>
<gene>
    <name evidence="1" type="ordered locus">Halhy_6637</name>
</gene>
<keyword evidence="2" id="KW-1185">Reference proteome</keyword>
<dbReference type="HOGENOM" id="CLU_2382117_0_0_10"/>
<name>F4L7U5_HALH1</name>
<accession>F4L7U5</accession>
<organism evidence="1 2">
    <name type="scientific">Haliscomenobacter hydrossis (strain ATCC 27775 / DSM 1100 / LMG 10767 / O)</name>
    <dbReference type="NCBI Taxonomy" id="760192"/>
    <lineage>
        <taxon>Bacteria</taxon>
        <taxon>Pseudomonadati</taxon>
        <taxon>Bacteroidota</taxon>
        <taxon>Saprospiria</taxon>
        <taxon>Saprospirales</taxon>
        <taxon>Haliscomenobacteraceae</taxon>
        <taxon>Haliscomenobacter</taxon>
    </lineage>
</organism>